<reference evidence="3 4" key="1">
    <citation type="submission" date="2019-12" db="EMBL/GenBank/DDBJ databases">
        <authorList>
            <person name="Scholz U."/>
            <person name="Mascher M."/>
            <person name="Fiebig A."/>
        </authorList>
    </citation>
    <scope>NUCLEOTIDE SEQUENCE</scope>
</reference>
<dbReference type="GO" id="GO:0005634">
    <property type="term" value="C:nucleus"/>
    <property type="evidence" value="ECO:0007669"/>
    <property type="project" value="InterPro"/>
</dbReference>
<name>A0A7I8JDT0_SPIIN</name>
<dbReference type="PANTHER" id="PTHR47684">
    <property type="entry name" value="PROTEIN TONSOKU"/>
    <property type="match status" value="1"/>
</dbReference>
<dbReference type="InterPro" id="IPR044227">
    <property type="entry name" value="TONSOKU"/>
</dbReference>
<dbReference type="Proteomes" id="UP001189122">
    <property type="component" value="Unassembled WGS sequence"/>
</dbReference>
<evidence type="ECO:0000256" key="2">
    <source>
        <dbReference type="SAM" id="MobiDB-lite"/>
    </source>
</evidence>
<dbReference type="GO" id="GO:0072423">
    <property type="term" value="P:response to DNA damage checkpoint signaling"/>
    <property type="evidence" value="ECO:0007669"/>
    <property type="project" value="InterPro"/>
</dbReference>
<dbReference type="EMBL" id="CACRZD030000010">
    <property type="protein sequence ID" value="CAA6667542.1"/>
    <property type="molecule type" value="Genomic_DNA"/>
</dbReference>
<sequence>MDELEESPRSYQETSPHAPRQMIPRIMGAQEMASDSAKKHFQLAKDSEDLIEQQRASTQLGPTYHEIFLKSEDDHYALQNAKKNNHIINTPSFPINSLLRTTTWGCLKKDLDNLGEAKKILRQGLKNCDTVEALKSQVPVDVINQNIDTAKDAKKVLDELKREEMRLRKLARTTSDGRGTGVESVYLLEQYAPLDYLIEKSHSISAWSKNHSEANELYEIKESQRLKIEVIKKKKCKIKRKPNKIFRWQMKTFLMHLKLFLTKPYSNLHEQSRILDCNKKRTTEGERRMSDNLLISW</sequence>
<keyword evidence="4" id="KW-1185">Reference proteome</keyword>
<dbReference type="PANTHER" id="PTHR47684:SF1">
    <property type="entry name" value="PROTEIN TONSOKU"/>
    <property type="match status" value="1"/>
</dbReference>
<evidence type="ECO:0000256" key="1">
    <source>
        <dbReference type="SAM" id="Coils"/>
    </source>
</evidence>
<dbReference type="EMBL" id="LR743597">
    <property type="protein sequence ID" value="CAA2628288.1"/>
    <property type="molecule type" value="Genomic_DNA"/>
</dbReference>
<feature type="coiled-coil region" evidence="1">
    <location>
        <begin position="143"/>
        <end position="173"/>
    </location>
</feature>
<dbReference type="AlphaFoldDB" id="A0A7I8JDT0"/>
<proteinExistence type="predicted"/>
<dbReference type="GO" id="GO:0009933">
    <property type="term" value="P:meristem structural organization"/>
    <property type="evidence" value="ECO:0007669"/>
    <property type="project" value="InterPro"/>
</dbReference>
<evidence type="ECO:0000313" key="3">
    <source>
        <dbReference type="EMBL" id="CAA2628288.1"/>
    </source>
</evidence>
<organism evidence="3">
    <name type="scientific">Spirodela intermedia</name>
    <name type="common">Intermediate duckweed</name>
    <dbReference type="NCBI Taxonomy" id="51605"/>
    <lineage>
        <taxon>Eukaryota</taxon>
        <taxon>Viridiplantae</taxon>
        <taxon>Streptophyta</taxon>
        <taxon>Embryophyta</taxon>
        <taxon>Tracheophyta</taxon>
        <taxon>Spermatophyta</taxon>
        <taxon>Magnoliopsida</taxon>
        <taxon>Liliopsida</taxon>
        <taxon>Araceae</taxon>
        <taxon>Lemnoideae</taxon>
        <taxon>Spirodela</taxon>
    </lineage>
</organism>
<feature type="region of interest" description="Disordered" evidence="2">
    <location>
        <begin position="1"/>
        <end position="27"/>
    </location>
</feature>
<keyword evidence="1" id="KW-0175">Coiled coil</keyword>
<accession>A0A7I8JDT0</accession>
<dbReference type="GO" id="GO:0040029">
    <property type="term" value="P:epigenetic regulation of gene expression"/>
    <property type="evidence" value="ECO:0007669"/>
    <property type="project" value="InterPro"/>
</dbReference>
<protein>
    <submittedName>
        <fullName evidence="3">Uncharacterized protein</fullName>
    </submittedName>
</protein>
<gene>
    <name evidence="3" type="ORF">SI7747_10013935</name>
</gene>
<evidence type="ECO:0000313" key="4">
    <source>
        <dbReference type="Proteomes" id="UP001189122"/>
    </source>
</evidence>